<proteinExistence type="predicted"/>
<evidence type="ECO:0000259" key="1">
    <source>
        <dbReference type="Pfam" id="PF13577"/>
    </source>
</evidence>
<keyword evidence="3" id="KW-1185">Reference proteome</keyword>
<dbReference type="Pfam" id="PF13577">
    <property type="entry name" value="SnoaL_4"/>
    <property type="match status" value="1"/>
</dbReference>
<evidence type="ECO:0000313" key="2">
    <source>
        <dbReference type="EMBL" id="TJZ77938.1"/>
    </source>
</evidence>
<dbReference type="CDD" id="cd00531">
    <property type="entry name" value="NTF2_like"/>
    <property type="match status" value="1"/>
</dbReference>
<name>A0ABY2RJT4_9NOCA</name>
<dbReference type="Proteomes" id="UP000305109">
    <property type="component" value="Unassembled WGS sequence"/>
</dbReference>
<dbReference type="InterPro" id="IPR037401">
    <property type="entry name" value="SnoaL-like"/>
</dbReference>
<sequence length="147" mass="15938">MSRTPCPPECPSEVIRSLVARVAHLADEGSIDDYVQLYTEDAVWEMTSAGPSVAIGPQIVEGRRAIAEGVRRRRADGIAGPGTATRHVSSCVSIDFDSEDSASAQSVWQFFVDTTTAPRLSSMGTYRDVFRKVDGCWLLAKRSITTG</sequence>
<accession>A0ABY2RJT4</accession>
<dbReference type="EMBL" id="SUMD01000005">
    <property type="protein sequence ID" value="TJZ77938.1"/>
    <property type="molecule type" value="Genomic_DNA"/>
</dbReference>
<evidence type="ECO:0000313" key="3">
    <source>
        <dbReference type="Proteomes" id="UP000305109"/>
    </source>
</evidence>
<dbReference type="SUPFAM" id="SSF54427">
    <property type="entry name" value="NTF2-like"/>
    <property type="match status" value="1"/>
</dbReference>
<dbReference type="RefSeq" id="WP_136910160.1">
    <property type="nucleotide sequence ID" value="NZ_SUMD01000005.1"/>
</dbReference>
<comment type="caution">
    <text evidence="2">The sequence shown here is derived from an EMBL/GenBank/DDBJ whole genome shotgun (WGS) entry which is preliminary data.</text>
</comment>
<feature type="domain" description="SnoaL-like" evidence="1">
    <location>
        <begin position="15"/>
        <end position="142"/>
    </location>
</feature>
<dbReference type="InterPro" id="IPR032710">
    <property type="entry name" value="NTF2-like_dom_sf"/>
</dbReference>
<gene>
    <name evidence="2" type="ORF">FCG67_12865</name>
</gene>
<organism evidence="2 3">
    <name type="scientific">Rhodococcus oryzae</name>
    <dbReference type="NCBI Taxonomy" id="2571143"/>
    <lineage>
        <taxon>Bacteria</taxon>
        <taxon>Bacillati</taxon>
        <taxon>Actinomycetota</taxon>
        <taxon>Actinomycetes</taxon>
        <taxon>Mycobacteriales</taxon>
        <taxon>Nocardiaceae</taxon>
        <taxon>Rhodococcus</taxon>
    </lineage>
</organism>
<reference evidence="2 3" key="1">
    <citation type="submission" date="2019-04" db="EMBL/GenBank/DDBJ databases">
        <title>Rhodococcus oryzae sp. nov., a novel actinomycete isolated from rhizosphere soil of rice (Oryza sativa L.).</title>
        <authorList>
            <person name="Li C."/>
        </authorList>
    </citation>
    <scope>NUCLEOTIDE SEQUENCE [LARGE SCALE GENOMIC DNA]</scope>
    <source>
        <strain evidence="2 3">NEAU-CX67</strain>
    </source>
</reference>
<dbReference type="Gene3D" id="3.10.450.50">
    <property type="match status" value="1"/>
</dbReference>
<protein>
    <submittedName>
        <fullName evidence="2">Nuclear transport factor 2 family protein</fullName>
    </submittedName>
</protein>